<feature type="domain" description="K Homology" evidence="4">
    <location>
        <begin position="272"/>
        <end position="347"/>
    </location>
</feature>
<dbReference type="SUPFAM" id="SSF54791">
    <property type="entry name" value="Eukaryotic type KH-domain (KH-domain type I)"/>
    <property type="match status" value="3"/>
</dbReference>
<reference evidence="5 6" key="1">
    <citation type="journal article" date="2023" name="bioRxiv">
        <title>Genome report: Whole genome sequence and annotation of Penstemon davidsonii.</title>
        <authorList>
            <person name="Ostevik K.L."/>
            <person name="Alabady M."/>
            <person name="Zhang M."/>
            <person name="Rausher M.D."/>
        </authorList>
    </citation>
    <scope>NUCLEOTIDE SEQUENCE [LARGE SCALE GENOMIC DNA]</scope>
    <source>
        <strain evidence="5">DNT005</strain>
        <tissue evidence="5">Whole leaf</tissue>
    </source>
</reference>
<feature type="compositionally biased region" description="Pro residues" evidence="3">
    <location>
        <begin position="373"/>
        <end position="387"/>
    </location>
</feature>
<dbReference type="Pfam" id="PF00013">
    <property type="entry name" value="KH_1"/>
    <property type="match status" value="3"/>
</dbReference>
<feature type="region of interest" description="Disordered" evidence="3">
    <location>
        <begin position="527"/>
        <end position="555"/>
    </location>
</feature>
<keyword evidence="1" id="KW-0677">Repeat</keyword>
<protein>
    <recommendedName>
        <fullName evidence="4">K Homology domain-containing protein</fullName>
    </recommendedName>
</protein>
<gene>
    <name evidence="5" type="ORF">RD792_005549</name>
</gene>
<evidence type="ECO:0000256" key="3">
    <source>
        <dbReference type="SAM" id="MobiDB-lite"/>
    </source>
</evidence>
<proteinExistence type="predicted"/>
<feature type="compositionally biased region" description="Basic and acidic residues" evidence="3">
    <location>
        <begin position="120"/>
        <end position="134"/>
    </location>
</feature>
<dbReference type="Gene3D" id="3.30.1370.10">
    <property type="entry name" value="K Homology domain, type 1"/>
    <property type="match status" value="3"/>
</dbReference>
<dbReference type="CDD" id="cd22460">
    <property type="entry name" value="KH-I_PEPPER_rpt2_like"/>
    <property type="match status" value="1"/>
</dbReference>
<sequence length="567" mass="61739">MVLLKAPGVTTNYLFKRRRPTAPTSVVERERDSYSLYSTSQALIFQQMAEENIEKQDLGDIEEIDNVPEKSQQTVEENIEQQNLGDIEEIDNVPGNSHPQDEDVPENSLPHEEDVPDNSHPQEVDVPENSHPEEVDVPENSHPQEEAQEAENDSGVVEGKKWPGWPGENVFRMLVPAQRVGGIIGRKGENIKKMCEETRARIKILDGPPGTTERAIDFVPTSVPRSIALYLIMVSAKEEPDLSIPPALDGLLKIHKQVVEADSDPANAPSSGTVRTRLLVAGTQAGSLIGKQGATIKSIQDDSHCNIRVLTGENLPVFALPDDSIVEIQGETAGVHKAVELIATNLRKFLVDRSVISMQMSNNRANQNQNQNMPPPQSWGPPPPAFPMNPGGHGYESNLPFMEPYPRPYDNYYPPVDMPLEKQSRSGPPTYGRDVSMGAHTANVQPQQAVITKVKQNMQIQLSYADAVIGVNGANISYIRRASGATIAIQETRGVPDEMTVEINGSSSQVQAAQQLIQNSIADAVNSMQNTAGGPPSQGYNPYAPSNTAGRGPTGDYGSVYGSSYGY</sequence>
<feature type="domain" description="K Homology" evidence="4">
    <location>
        <begin position="452"/>
        <end position="522"/>
    </location>
</feature>
<feature type="region of interest" description="Disordered" evidence="3">
    <location>
        <begin position="366"/>
        <end position="390"/>
    </location>
</feature>
<dbReference type="EMBL" id="JAYDYQ010001206">
    <property type="protein sequence ID" value="KAK4487774.1"/>
    <property type="molecule type" value="Genomic_DNA"/>
</dbReference>
<feature type="compositionally biased region" description="Polar residues" evidence="3">
    <location>
        <begin position="69"/>
        <end position="84"/>
    </location>
</feature>
<dbReference type="PROSITE" id="PS50084">
    <property type="entry name" value="KH_TYPE_1"/>
    <property type="match status" value="3"/>
</dbReference>
<dbReference type="SMART" id="SM00322">
    <property type="entry name" value="KH"/>
    <property type="match status" value="3"/>
</dbReference>
<feature type="domain" description="K Homology" evidence="4">
    <location>
        <begin position="167"/>
        <end position="237"/>
    </location>
</feature>
<evidence type="ECO:0000259" key="4">
    <source>
        <dbReference type="SMART" id="SM00322"/>
    </source>
</evidence>
<dbReference type="Proteomes" id="UP001291926">
    <property type="component" value="Unassembled WGS sequence"/>
</dbReference>
<accession>A0ABR0DEW5</accession>
<dbReference type="PANTHER" id="PTHR10288">
    <property type="entry name" value="KH DOMAIN CONTAINING RNA BINDING PROTEIN"/>
    <property type="match status" value="1"/>
</dbReference>
<evidence type="ECO:0000256" key="2">
    <source>
        <dbReference type="PROSITE-ProRule" id="PRU00117"/>
    </source>
</evidence>
<dbReference type="InterPro" id="IPR004087">
    <property type="entry name" value="KH_dom"/>
</dbReference>
<evidence type="ECO:0000313" key="6">
    <source>
        <dbReference type="Proteomes" id="UP001291926"/>
    </source>
</evidence>
<dbReference type="InterPro" id="IPR036612">
    <property type="entry name" value="KH_dom_type_1_sf"/>
</dbReference>
<dbReference type="CDD" id="cd22459">
    <property type="entry name" value="KH-I_PEPPER_rpt1_like"/>
    <property type="match status" value="1"/>
</dbReference>
<evidence type="ECO:0000256" key="1">
    <source>
        <dbReference type="ARBA" id="ARBA00022737"/>
    </source>
</evidence>
<keyword evidence="2" id="KW-0694">RNA-binding</keyword>
<name>A0ABR0DEW5_9LAMI</name>
<organism evidence="5 6">
    <name type="scientific">Penstemon davidsonii</name>
    <dbReference type="NCBI Taxonomy" id="160366"/>
    <lineage>
        <taxon>Eukaryota</taxon>
        <taxon>Viridiplantae</taxon>
        <taxon>Streptophyta</taxon>
        <taxon>Embryophyta</taxon>
        <taxon>Tracheophyta</taxon>
        <taxon>Spermatophyta</taxon>
        <taxon>Magnoliopsida</taxon>
        <taxon>eudicotyledons</taxon>
        <taxon>Gunneridae</taxon>
        <taxon>Pentapetalae</taxon>
        <taxon>asterids</taxon>
        <taxon>lamiids</taxon>
        <taxon>Lamiales</taxon>
        <taxon>Plantaginaceae</taxon>
        <taxon>Cheloneae</taxon>
        <taxon>Penstemon</taxon>
    </lineage>
</organism>
<dbReference type="CDD" id="cd22461">
    <property type="entry name" value="KH-I_PEPPER_like_rpt3"/>
    <property type="match status" value="1"/>
</dbReference>
<feature type="region of interest" description="Disordered" evidence="3">
    <location>
        <begin position="58"/>
        <end position="158"/>
    </location>
</feature>
<evidence type="ECO:0000313" key="5">
    <source>
        <dbReference type="EMBL" id="KAK4487774.1"/>
    </source>
</evidence>
<dbReference type="InterPro" id="IPR004088">
    <property type="entry name" value="KH_dom_type_1"/>
</dbReference>
<comment type="caution">
    <text evidence="5">The sequence shown here is derived from an EMBL/GenBank/DDBJ whole genome shotgun (WGS) entry which is preliminary data.</text>
</comment>
<keyword evidence="6" id="KW-1185">Reference proteome</keyword>
<feature type="compositionally biased region" description="Polar residues" evidence="3">
    <location>
        <begin position="527"/>
        <end position="549"/>
    </location>
</feature>